<evidence type="ECO:0000259" key="2">
    <source>
        <dbReference type="Pfam" id="PF12728"/>
    </source>
</evidence>
<dbReference type="InterPro" id="IPR041657">
    <property type="entry name" value="HTH_17"/>
</dbReference>
<dbReference type="NCBIfam" id="TIGR01764">
    <property type="entry name" value="excise"/>
    <property type="match status" value="1"/>
</dbReference>
<comment type="caution">
    <text evidence="3">The sequence shown here is derived from an EMBL/GenBank/DDBJ whole genome shotgun (WGS) entry which is preliminary data.</text>
</comment>
<feature type="region of interest" description="Disordered" evidence="1">
    <location>
        <begin position="49"/>
        <end position="69"/>
    </location>
</feature>
<evidence type="ECO:0000313" key="4">
    <source>
        <dbReference type="Proteomes" id="UP001142292"/>
    </source>
</evidence>
<accession>A0ABQ5SQT7</accession>
<proteinExistence type="predicted"/>
<dbReference type="InterPro" id="IPR010093">
    <property type="entry name" value="SinI_DNA-bd"/>
</dbReference>
<protein>
    <recommendedName>
        <fullName evidence="2">Helix-turn-helix domain-containing protein</fullName>
    </recommendedName>
</protein>
<sequence length="122" mass="13206">MGGWISARTAERALLAYDVALGVHRRNGGGELPEVDRAALDELHAAAAVSPTRQNSPGAAGTPESEHRLMDPLPVKVVARRLNVSPRTVERWAAAGRLPATRVGRSWVIHWSEETADLRKVS</sequence>
<dbReference type="Proteomes" id="UP001142292">
    <property type="component" value="Unassembled WGS sequence"/>
</dbReference>
<organism evidence="3 4">
    <name type="scientific">Nocardioides luteus</name>
    <dbReference type="NCBI Taxonomy" id="1844"/>
    <lineage>
        <taxon>Bacteria</taxon>
        <taxon>Bacillati</taxon>
        <taxon>Actinomycetota</taxon>
        <taxon>Actinomycetes</taxon>
        <taxon>Propionibacteriales</taxon>
        <taxon>Nocardioidaceae</taxon>
        <taxon>Nocardioides</taxon>
    </lineage>
</organism>
<keyword evidence="4" id="KW-1185">Reference proteome</keyword>
<reference evidence="3" key="2">
    <citation type="submission" date="2023-01" db="EMBL/GenBank/DDBJ databases">
        <authorList>
            <person name="Sun Q."/>
            <person name="Evtushenko L."/>
        </authorList>
    </citation>
    <scope>NUCLEOTIDE SEQUENCE</scope>
    <source>
        <strain evidence="3">VKM Ac-1246</strain>
    </source>
</reference>
<feature type="domain" description="Helix-turn-helix" evidence="2">
    <location>
        <begin position="75"/>
        <end position="110"/>
    </location>
</feature>
<evidence type="ECO:0000313" key="3">
    <source>
        <dbReference type="EMBL" id="GLJ66517.1"/>
    </source>
</evidence>
<gene>
    <name evidence="3" type="ORF">GCM10017579_05530</name>
</gene>
<dbReference type="SUPFAM" id="SSF46955">
    <property type="entry name" value="Putative DNA-binding domain"/>
    <property type="match status" value="1"/>
</dbReference>
<dbReference type="Pfam" id="PF12728">
    <property type="entry name" value="HTH_17"/>
    <property type="match status" value="1"/>
</dbReference>
<dbReference type="RefSeq" id="WP_189119304.1">
    <property type="nucleotide sequence ID" value="NZ_BMRK01000011.1"/>
</dbReference>
<evidence type="ECO:0000256" key="1">
    <source>
        <dbReference type="SAM" id="MobiDB-lite"/>
    </source>
</evidence>
<reference evidence="3" key="1">
    <citation type="journal article" date="2014" name="Int. J. Syst. Evol. Microbiol.">
        <title>Complete genome of a new Firmicutes species belonging to the dominant human colonic microbiota ('Ruminococcus bicirculans') reveals two chromosomes and a selective capacity to utilize plant glucans.</title>
        <authorList>
            <consortium name="NISC Comparative Sequencing Program"/>
            <person name="Wegmann U."/>
            <person name="Louis P."/>
            <person name="Goesmann A."/>
            <person name="Henrissat B."/>
            <person name="Duncan S.H."/>
            <person name="Flint H.J."/>
        </authorList>
    </citation>
    <scope>NUCLEOTIDE SEQUENCE</scope>
    <source>
        <strain evidence="3">VKM Ac-1246</strain>
    </source>
</reference>
<dbReference type="EMBL" id="BSEL01000001">
    <property type="protein sequence ID" value="GLJ66517.1"/>
    <property type="molecule type" value="Genomic_DNA"/>
</dbReference>
<name>A0ABQ5SQT7_9ACTN</name>
<dbReference type="InterPro" id="IPR009061">
    <property type="entry name" value="DNA-bd_dom_put_sf"/>
</dbReference>